<evidence type="ECO:0000313" key="3">
    <source>
        <dbReference type="Proteomes" id="UP000285523"/>
    </source>
</evidence>
<dbReference type="AlphaFoldDB" id="A0A418VH24"/>
<gene>
    <name evidence="2" type="ORF">D4Q52_09685</name>
</gene>
<accession>A0A418VH24</accession>
<dbReference type="Proteomes" id="UP000285523">
    <property type="component" value="Unassembled WGS sequence"/>
</dbReference>
<sequence length="305" mass="32329">MNPSVQLRSGLFVSVLAHLGLVAAVLLLAEVRPFAEVPEQRVEVDVVTADEAPPEPEPKPEIKPALELPSETPTEAKPAAQDPAPQQAAKPEASKPEQRKPEPPRTEPPKPARAEPEPAKPERQAEKPDAPAKPEPAPEPPAGAVSQSTVPPNLMPQSALPQNTLPMAFPPAVPQEPDLTVKYSVALGLPADPTFDAPAELAADISAEAIAALRRKLKSCAALPPGVAPSDNVKIILRVPLLPDGRLAQEPFLIEASASVKGPALMKGAIHALTACQPYSMLPADKYKEWKVLDLDFTPQNFRGG</sequence>
<feature type="compositionally biased region" description="Low complexity" evidence="1">
    <location>
        <begin position="76"/>
        <end position="91"/>
    </location>
</feature>
<evidence type="ECO:0000313" key="2">
    <source>
        <dbReference type="EMBL" id="RJF75440.1"/>
    </source>
</evidence>
<reference evidence="2 3" key="1">
    <citation type="submission" date="2018-09" db="EMBL/GenBank/DDBJ databases">
        <title>Draft genome sequence of Rhodopseudomonas palustris 2.1.18.</title>
        <authorList>
            <person name="Robertson S.L."/>
            <person name="Meyer T.E."/>
            <person name="Kyndt J.A."/>
        </authorList>
    </citation>
    <scope>NUCLEOTIDE SEQUENCE [LARGE SCALE GENOMIC DNA]</scope>
    <source>
        <strain evidence="2 3">2.1.18</strain>
    </source>
</reference>
<protein>
    <recommendedName>
        <fullName evidence="4">Cell envelope biogenesis protein TolA</fullName>
    </recommendedName>
</protein>
<name>A0A418VH24_RHOPL</name>
<proteinExistence type="predicted"/>
<comment type="caution">
    <text evidence="2">The sequence shown here is derived from an EMBL/GenBank/DDBJ whole genome shotgun (WGS) entry which is preliminary data.</text>
</comment>
<feature type="region of interest" description="Disordered" evidence="1">
    <location>
        <begin position="49"/>
        <end position="171"/>
    </location>
</feature>
<evidence type="ECO:0008006" key="4">
    <source>
        <dbReference type="Google" id="ProtNLM"/>
    </source>
</evidence>
<feature type="compositionally biased region" description="Polar residues" evidence="1">
    <location>
        <begin position="145"/>
        <end position="165"/>
    </location>
</feature>
<dbReference type="Gene3D" id="3.30.1150.10">
    <property type="match status" value="1"/>
</dbReference>
<feature type="compositionally biased region" description="Basic and acidic residues" evidence="1">
    <location>
        <begin position="92"/>
        <end position="132"/>
    </location>
</feature>
<evidence type="ECO:0000256" key="1">
    <source>
        <dbReference type="SAM" id="MobiDB-lite"/>
    </source>
</evidence>
<organism evidence="2 3">
    <name type="scientific">Rhodopseudomonas palustris</name>
    <dbReference type="NCBI Taxonomy" id="1076"/>
    <lineage>
        <taxon>Bacteria</taxon>
        <taxon>Pseudomonadati</taxon>
        <taxon>Pseudomonadota</taxon>
        <taxon>Alphaproteobacteria</taxon>
        <taxon>Hyphomicrobiales</taxon>
        <taxon>Nitrobacteraceae</taxon>
        <taxon>Rhodopseudomonas</taxon>
    </lineage>
</organism>
<dbReference type="OrthoDB" id="7161229at2"/>
<dbReference type="RefSeq" id="WP_119856343.1">
    <property type="nucleotide sequence ID" value="NZ_QYYD01000008.1"/>
</dbReference>
<dbReference type="EMBL" id="QYYD01000008">
    <property type="protein sequence ID" value="RJF75440.1"/>
    <property type="molecule type" value="Genomic_DNA"/>
</dbReference>